<dbReference type="GO" id="GO:0016829">
    <property type="term" value="F:lyase activity"/>
    <property type="evidence" value="ECO:0007669"/>
    <property type="project" value="InterPro"/>
</dbReference>
<feature type="domain" description="MmgE/PrpD N-terminal" evidence="2">
    <location>
        <begin position="67"/>
        <end position="235"/>
    </location>
</feature>
<comment type="similarity">
    <text evidence="1">Belongs to the PrpD family.</text>
</comment>
<evidence type="ECO:0000313" key="4">
    <source>
        <dbReference type="EMBL" id="GFG50085.1"/>
    </source>
</evidence>
<dbReference type="Proteomes" id="UP000465302">
    <property type="component" value="Unassembled WGS sequence"/>
</dbReference>
<comment type="caution">
    <text evidence="5">The sequence shown here is derived from an EMBL/GenBank/DDBJ whole genome shotgun (WGS) entry which is preliminary data.</text>
</comment>
<dbReference type="OrthoDB" id="9795089at2"/>
<dbReference type="PANTHER" id="PTHR16943:SF8">
    <property type="entry name" value="2-METHYLCITRATE DEHYDRATASE"/>
    <property type="match status" value="1"/>
</dbReference>
<evidence type="ECO:0000259" key="3">
    <source>
        <dbReference type="Pfam" id="PF19305"/>
    </source>
</evidence>
<dbReference type="SUPFAM" id="SSF103378">
    <property type="entry name" value="2-methylcitrate dehydratase PrpD"/>
    <property type="match status" value="1"/>
</dbReference>
<evidence type="ECO:0008006" key="8">
    <source>
        <dbReference type="Google" id="ProtNLM"/>
    </source>
</evidence>
<dbReference type="InterPro" id="IPR045336">
    <property type="entry name" value="MmgE_PrpD_N"/>
</dbReference>
<protein>
    <recommendedName>
        <fullName evidence="8">MmgE/PrpD family protein</fullName>
    </recommendedName>
</protein>
<dbReference type="Pfam" id="PF19305">
    <property type="entry name" value="MmgE_PrpD_C"/>
    <property type="match status" value="1"/>
</dbReference>
<name>A0A2A7NE20_MYCAG</name>
<dbReference type="PANTHER" id="PTHR16943">
    <property type="entry name" value="2-METHYLCITRATE DEHYDRATASE-RELATED"/>
    <property type="match status" value="1"/>
</dbReference>
<keyword evidence="6" id="KW-1185">Reference proteome</keyword>
<evidence type="ECO:0000256" key="1">
    <source>
        <dbReference type="ARBA" id="ARBA00006174"/>
    </source>
</evidence>
<dbReference type="InterPro" id="IPR045337">
    <property type="entry name" value="MmgE_PrpD_C"/>
</dbReference>
<organism evidence="5 6">
    <name type="scientific">Mycolicibacterium agri</name>
    <name type="common">Mycobacterium agri</name>
    <dbReference type="NCBI Taxonomy" id="36811"/>
    <lineage>
        <taxon>Bacteria</taxon>
        <taxon>Bacillati</taxon>
        <taxon>Actinomycetota</taxon>
        <taxon>Actinomycetes</taxon>
        <taxon>Mycobacteriales</taxon>
        <taxon>Mycobacteriaceae</taxon>
        <taxon>Mycolicibacterium</taxon>
    </lineage>
</organism>
<dbReference type="Gene3D" id="1.10.4100.10">
    <property type="entry name" value="2-methylcitrate dehydratase PrpD"/>
    <property type="match status" value="1"/>
</dbReference>
<dbReference type="AlphaFoldDB" id="A0A2A7NE20"/>
<dbReference type="EMBL" id="BLKS01000001">
    <property type="protein sequence ID" value="GFG50085.1"/>
    <property type="molecule type" value="Genomic_DNA"/>
</dbReference>
<gene>
    <name evidence="5" type="ORF">CQY20_04350</name>
    <name evidence="4" type="ORF">MAGR_15260</name>
</gene>
<dbReference type="EMBL" id="PDCP01000005">
    <property type="protein sequence ID" value="PEG41691.1"/>
    <property type="molecule type" value="Genomic_DNA"/>
</dbReference>
<feature type="domain" description="MmgE/PrpD C-terminal" evidence="3">
    <location>
        <begin position="267"/>
        <end position="409"/>
    </location>
</feature>
<accession>A0A2A7NE20</accession>
<evidence type="ECO:0000313" key="5">
    <source>
        <dbReference type="EMBL" id="PEG41691.1"/>
    </source>
</evidence>
<sequence>MTSGRSTTTRQTQGLSGLLGQTIAGMSADVIGEETWTALKSHLLDCITLIIAGRTSPRVRRAVQATEMHDPAFALSLACGALGLDDFDEATRTHPGAALVPALIAAAAGRSAPVTGKDFAVSLLVGYETFKWLGAAMDARHMHQRGRHPSTMVGMPAVAVAVARLLGSAKEEIQGAVGVGAALACGLTEFDAKEDMRAVQTAWAASSGVKAAQLAKAGFRPSPYALEAAGGLLKGSTASVPPIEEFGEQPFAVELVSFKPYAHFSDLHPATSALLRAVQGRRVMAEEVATMHVHITPTAVARLHRALPPRTSKEAKRCAEYVLAACLLGDGSGEPVPSPTIDDTRIGDRSVLALAEQVQVVADLPEPAGSDDHHAVDRQVVARVEVVLRSGEVCSGTSTGYPGDGRDPALRWTLDDARNRFDALALPAISQAGITPQAVLSIATDLPRLADVRPTAQAIAALPYAG</sequence>
<reference evidence="4" key="3">
    <citation type="submission" date="2020-02" db="EMBL/GenBank/DDBJ databases">
        <authorList>
            <person name="Matsumoto Y."/>
            <person name="Motooka D."/>
            <person name="Nakamura S."/>
        </authorList>
    </citation>
    <scope>NUCLEOTIDE SEQUENCE</scope>
    <source>
        <strain evidence="4">JCM 6377</strain>
    </source>
</reference>
<proteinExistence type="inferred from homology"/>
<reference evidence="4 7" key="2">
    <citation type="journal article" date="2019" name="Emerg. Microbes Infect.">
        <title>Comprehensive subspecies identification of 175 nontuberculous mycobacteria species based on 7547 genomic profiles.</title>
        <authorList>
            <person name="Matsumoto Y."/>
            <person name="Kinjo T."/>
            <person name="Motooka D."/>
            <person name="Nabeya D."/>
            <person name="Jung N."/>
            <person name="Uechi K."/>
            <person name="Horii T."/>
            <person name="Iida T."/>
            <person name="Fujita J."/>
            <person name="Nakamura S."/>
        </authorList>
    </citation>
    <scope>NUCLEOTIDE SEQUENCE [LARGE SCALE GENOMIC DNA]</scope>
    <source>
        <strain evidence="4 7">JCM 6377</strain>
    </source>
</reference>
<dbReference type="Gene3D" id="3.30.1330.120">
    <property type="entry name" value="2-methylcitrate dehydratase PrpD"/>
    <property type="match status" value="1"/>
</dbReference>
<dbReference type="InterPro" id="IPR042188">
    <property type="entry name" value="MmgE/PrpD_sf_2"/>
</dbReference>
<evidence type="ECO:0000259" key="2">
    <source>
        <dbReference type="Pfam" id="PF03972"/>
    </source>
</evidence>
<evidence type="ECO:0000313" key="7">
    <source>
        <dbReference type="Proteomes" id="UP000465302"/>
    </source>
</evidence>
<dbReference type="InterPro" id="IPR042183">
    <property type="entry name" value="MmgE/PrpD_sf_1"/>
</dbReference>
<evidence type="ECO:0000313" key="6">
    <source>
        <dbReference type="Proteomes" id="UP000220914"/>
    </source>
</evidence>
<dbReference type="Pfam" id="PF03972">
    <property type="entry name" value="MmgE_PrpD_N"/>
    <property type="match status" value="1"/>
</dbReference>
<dbReference type="Proteomes" id="UP000220914">
    <property type="component" value="Unassembled WGS sequence"/>
</dbReference>
<dbReference type="InterPro" id="IPR036148">
    <property type="entry name" value="MmgE/PrpD_sf"/>
</dbReference>
<reference evidence="5 6" key="1">
    <citation type="submission" date="2017-10" db="EMBL/GenBank/DDBJ databases">
        <title>The new phylogeny of genus Mycobacterium.</title>
        <authorList>
            <person name="Tortoli E."/>
            <person name="Trovato A."/>
            <person name="Cirillo D.M."/>
        </authorList>
    </citation>
    <scope>NUCLEOTIDE SEQUENCE [LARGE SCALE GENOMIC DNA]</scope>
    <source>
        <strain evidence="5 6">CCUG37673</strain>
    </source>
</reference>
<dbReference type="InterPro" id="IPR005656">
    <property type="entry name" value="MmgE_PrpD"/>
</dbReference>